<evidence type="ECO:0000313" key="6">
    <source>
        <dbReference type="Proteomes" id="UP000800096"/>
    </source>
</evidence>
<evidence type="ECO:0000313" key="5">
    <source>
        <dbReference type="EMBL" id="KAF1911882.1"/>
    </source>
</evidence>
<dbReference type="OrthoDB" id="432010at2759"/>
<dbReference type="InterPro" id="IPR032465">
    <property type="entry name" value="ACMSD"/>
</dbReference>
<protein>
    <recommendedName>
        <fullName evidence="4">Amidohydrolase-related domain-containing protein</fullName>
    </recommendedName>
</protein>
<dbReference type="AlphaFoldDB" id="A0A6A5Q957"/>
<dbReference type="EMBL" id="ML979142">
    <property type="protein sequence ID" value="KAF1911882.1"/>
    <property type="molecule type" value="Genomic_DNA"/>
</dbReference>
<feature type="domain" description="Amidohydrolase-related" evidence="4">
    <location>
        <begin position="76"/>
        <end position="326"/>
    </location>
</feature>
<comment type="similarity">
    <text evidence="3">Belongs to the metallo-dependent hydrolases superfamily.</text>
</comment>
<dbReference type="PANTHER" id="PTHR21240:SF30">
    <property type="entry name" value="AMIDOHYDROLASE-RELATED DOMAIN-CONTAINING PROTEIN-RELATED"/>
    <property type="match status" value="1"/>
</dbReference>
<dbReference type="InterPro" id="IPR006680">
    <property type="entry name" value="Amidohydro-rel"/>
</dbReference>
<keyword evidence="6" id="KW-1185">Reference proteome</keyword>
<gene>
    <name evidence="5" type="ORF">BDU57DRAFT_460267</name>
</gene>
<dbReference type="GO" id="GO:0016787">
    <property type="term" value="F:hydrolase activity"/>
    <property type="evidence" value="ECO:0007669"/>
    <property type="project" value="InterPro"/>
</dbReference>
<name>A0A6A5Q957_AMPQU</name>
<dbReference type="Gene3D" id="3.20.20.140">
    <property type="entry name" value="Metal-dependent hydrolases"/>
    <property type="match status" value="1"/>
</dbReference>
<proteinExistence type="inferred from homology"/>
<evidence type="ECO:0000259" key="4">
    <source>
        <dbReference type="Pfam" id="PF04909"/>
    </source>
</evidence>
<dbReference type="PANTHER" id="PTHR21240">
    <property type="entry name" value="2-AMINO-3-CARBOXYLMUCONATE-6-SEMIALDEHYDE DECARBOXYLASE"/>
    <property type="match status" value="1"/>
</dbReference>
<dbReference type="GO" id="GO:0016831">
    <property type="term" value="F:carboxy-lyase activity"/>
    <property type="evidence" value="ECO:0007669"/>
    <property type="project" value="UniProtKB-KW"/>
</dbReference>
<reference evidence="5" key="1">
    <citation type="journal article" date="2020" name="Stud. Mycol.">
        <title>101 Dothideomycetes genomes: a test case for predicting lifestyles and emergence of pathogens.</title>
        <authorList>
            <person name="Haridas S."/>
            <person name="Albert R."/>
            <person name="Binder M."/>
            <person name="Bloem J."/>
            <person name="Labutti K."/>
            <person name="Salamov A."/>
            <person name="Andreopoulos B."/>
            <person name="Baker S."/>
            <person name="Barry K."/>
            <person name="Bills G."/>
            <person name="Bluhm B."/>
            <person name="Cannon C."/>
            <person name="Castanera R."/>
            <person name="Culley D."/>
            <person name="Daum C."/>
            <person name="Ezra D."/>
            <person name="Gonzalez J."/>
            <person name="Henrissat B."/>
            <person name="Kuo A."/>
            <person name="Liang C."/>
            <person name="Lipzen A."/>
            <person name="Lutzoni F."/>
            <person name="Magnuson J."/>
            <person name="Mondo S."/>
            <person name="Nolan M."/>
            <person name="Ohm R."/>
            <person name="Pangilinan J."/>
            <person name="Park H.-J."/>
            <person name="Ramirez L."/>
            <person name="Alfaro M."/>
            <person name="Sun H."/>
            <person name="Tritt A."/>
            <person name="Yoshinaga Y."/>
            <person name="Zwiers L.-H."/>
            <person name="Turgeon B."/>
            <person name="Goodwin S."/>
            <person name="Spatafora J."/>
            <person name="Crous P."/>
            <person name="Grigoriev I."/>
        </authorList>
    </citation>
    <scope>NUCLEOTIDE SEQUENCE</scope>
    <source>
        <strain evidence="5">HMLAC05119</strain>
    </source>
</reference>
<dbReference type="GO" id="GO:0019748">
    <property type="term" value="P:secondary metabolic process"/>
    <property type="evidence" value="ECO:0007669"/>
    <property type="project" value="TreeGrafter"/>
</dbReference>
<dbReference type="GO" id="GO:0005829">
    <property type="term" value="C:cytosol"/>
    <property type="evidence" value="ECO:0007669"/>
    <property type="project" value="TreeGrafter"/>
</dbReference>
<organism evidence="5 6">
    <name type="scientific">Ampelomyces quisqualis</name>
    <name type="common">Powdery mildew agent</name>
    <dbReference type="NCBI Taxonomy" id="50730"/>
    <lineage>
        <taxon>Eukaryota</taxon>
        <taxon>Fungi</taxon>
        <taxon>Dikarya</taxon>
        <taxon>Ascomycota</taxon>
        <taxon>Pezizomycotina</taxon>
        <taxon>Dothideomycetes</taxon>
        <taxon>Pleosporomycetidae</taxon>
        <taxon>Pleosporales</taxon>
        <taxon>Pleosporineae</taxon>
        <taxon>Phaeosphaeriaceae</taxon>
        <taxon>Ampelomyces</taxon>
    </lineage>
</organism>
<keyword evidence="1 3" id="KW-0210">Decarboxylase</keyword>
<dbReference type="SUPFAM" id="SSF51556">
    <property type="entry name" value="Metallo-dependent hydrolases"/>
    <property type="match status" value="1"/>
</dbReference>
<evidence type="ECO:0000256" key="2">
    <source>
        <dbReference type="ARBA" id="ARBA00023239"/>
    </source>
</evidence>
<evidence type="ECO:0000256" key="3">
    <source>
        <dbReference type="RuleBase" id="RU366045"/>
    </source>
</evidence>
<evidence type="ECO:0000256" key="1">
    <source>
        <dbReference type="ARBA" id="ARBA00022793"/>
    </source>
</evidence>
<dbReference type="Pfam" id="PF04909">
    <property type="entry name" value="Amidohydro_2"/>
    <property type="match status" value="1"/>
</dbReference>
<accession>A0A6A5Q957</accession>
<keyword evidence="2 3" id="KW-0456">Lyase</keyword>
<sequence length="337" mass="37042">MSTALPIACVESYINPSLPIGTSLSDDATAPALHLLPTPTLSKLKNVGSARVKDLRALGQSKQILSHIPIPATANAPTCTRFNDALFAGIKLNADKFAAMAILPIDGQEAARELQRCVSKMKFVGGVVGYKLDGTGGVSMGNDLENLWITAERYRVPIMLRDMWPIGSELSNLHAGLPDSVLAPIATHLHTSHNHSPLTIIHLYLSCVFDRHPSLRLILAHPCLLPSLLPRIETILAQIPPEDKPKRGFLDVWQHNFYLTTADVLDISTMRTLLEQIPIDRILYASNYPMEERGRELMEELRGSGFLAKEEWESLAWGNAELLFGFKDGNGKGKGKL</sequence>
<dbReference type="InterPro" id="IPR032466">
    <property type="entry name" value="Metal_Hydrolase"/>
</dbReference>
<dbReference type="Proteomes" id="UP000800096">
    <property type="component" value="Unassembled WGS sequence"/>
</dbReference>